<keyword evidence="1" id="KW-0812">Transmembrane</keyword>
<feature type="transmembrane region" description="Helical" evidence="1">
    <location>
        <begin position="30"/>
        <end position="52"/>
    </location>
</feature>
<gene>
    <name evidence="2" type="ORF">DLJ53_31430</name>
</gene>
<feature type="transmembrane region" description="Helical" evidence="1">
    <location>
        <begin position="73"/>
        <end position="99"/>
    </location>
</feature>
<dbReference type="Proteomes" id="UP000249590">
    <property type="component" value="Unassembled WGS sequence"/>
</dbReference>
<sequence length="167" mass="17349">MIDAIPMLGPVLTGIEQSALGTAVRMTPQLYPILESLHILGIGLLVGPAVAVDMRLLGLGGRSIPVSTVLRHLLPLCYAGFALAGVSGLMMFSGIALAVGQSAAAPWKLGLILLGALNIAVFHRGIHRSVASWDRAPVPPRRARIAGAASALVWTGVIVAGRYLAYV</sequence>
<keyword evidence="1" id="KW-1133">Transmembrane helix</keyword>
<evidence type="ECO:0000313" key="2">
    <source>
        <dbReference type="EMBL" id="RAH96776.1"/>
    </source>
</evidence>
<dbReference type="RefSeq" id="WP_111352298.1">
    <property type="nucleotide sequence ID" value="NZ_QHHQ01000011.1"/>
</dbReference>
<organism evidence="2 3">
    <name type="scientific">Acuticoccus sediminis</name>
    <dbReference type="NCBI Taxonomy" id="2184697"/>
    <lineage>
        <taxon>Bacteria</taxon>
        <taxon>Pseudomonadati</taxon>
        <taxon>Pseudomonadota</taxon>
        <taxon>Alphaproteobacteria</taxon>
        <taxon>Hyphomicrobiales</taxon>
        <taxon>Amorphaceae</taxon>
        <taxon>Acuticoccus</taxon>
    </lineage>
</organism>
<dbReference type="OrthoDB" id="3536934at2"/>
<feature type="transmembrane region" description="Helical" evidence="1">
    <location>
        <begin position="143"/>
        <end position="165"/>
    </location>
</feature>
<keyword evidence="1" id="KW-0472">Membrane</keyword>
<dbReference type="AlphaFoldDB" id="A0A8B2NKM1"/>
<dbReference type="EMBL" id="QHHQ01000011">
    <property type="protein sequence ID" value="RAH96776.1"/>
    <property type="molecule type" value="Genomic_DNA"/>
</dbReference>
<proteinExistence type="predicted"/>
<evidence type="ECO:0000313" key="3">
    <source>
        <dbReference type="Proteomes" id="UP000249590"/>
    </source>
</evidence>
<name>A0A8B2NKM1_9HYPH</name>
<accession>A0A8B2NKM1</accession>
<protein>
    <submittedName>
        <fullName evidence="2">Uncharacterized protein</fullName>
    </submittedName>
</protein>
<keyword evidence="3" id="KW-1185">Reference proteome</keyword>
<reference evidence="2 3" key="1">
    <citation type="submission" date="2018-05" db="EMBL/GenBank/DDBJ databases">
        <title>Acuticoccus sediminis sp. nov., isolated from deep-sea sediment of Indian Ocean.</title>
        <authorList>
            <person name="Liu X."/>
            <person name="Lai Q."/>
            <person name="Du Y."/>
            <person name="Sun F."/>
            <person name="Zhang X."/>
            <person name="Wang S."/>
            <person name="Shao Z."/>
        </authorList>
    </citation>
    <scope>NUCLEOTIDE SEQUENCE [LARGE SCALE GENOMIC DNA]</scope>
    <source>
        <strain evidence="2 3">PTG4-2</strain>
    </source>
</reference>
<evidence type="ECO:0000256" key="1">
    <source>
        <dbReference type="SAM" id="Phobius"/>
    </source>
</evidence>
<feature type="transmembrane region" description="Helical" evidence="1">
    <location>
        <begin position="105"/>
        <end position="122"/>
    </location>
</feature>
<comment type="caution">
    <text evidence="2">The sequence shown here is derived from an EMBL/GenBank/DDBJ whole genome shotgun (WGS) entry which is preliminary data.</text>
</comment>